<reference evidence="1" key="2">
    <citation type="submission" date="2022-01" db="EMBL/GenBank/DDBJ databases">
        <authorList>
            <person name="Yamashiro T."/>
            <person name="Shiraishi A."/>
            <person name="Satake H."/>
            <person name="Nakayama K."/>
        </authorList>
    </citation>
    <scope>NUCLEOTIDE SEQUENCE</scope>
</reference>
<protein>
    <submittedName>
        <fullName evidence="1">Uncharacterized protein</fullName>
    </submittedName>
</protein>
<organism evidence="1 2">
    <name type="scientific">Tanacetum coccineum</name>
    <dbReference type="NCBI Taxonomy" id="301880"/>
    <lineage>
        <taxon>Eukaryota</taxon>
        <taxon>Viridiplantae</taxon>
        <taxon>Streptophyta</taxon>
        <taxon>Embryophyta</taxon>
        <taxon>Tracheophyta</taxon>
        <taxon>Spermatophyta</taxon>
        <taxon>Magnoliopsida</taxon>
        <taxon>eudicotyledons</taxon>
        <taxon>Gunneridae</taxon>
        <taxon>Pentapetalae</taxon>
        <taxon>asterids</taxon>
        <taxon>campanulids</taxon>
        <taxon>Asterales</taxon>
        <taxon>Asteraceae</taxon>
        <taxon>Asteroideae</taxon>
        <taxon>Anthemideae</taxon>
        <taxon>Anthemidinae</taxon>
        <taxon>Tanacetum</taxon>
    </lineage>
</organism>
<name>A0ABQ4X9N8_9ASTR</name>
<proteinExistence type="predicted"/>
<dbReference type="Proteomes" id="UP001151760">
    <property type="component" value="Unassembled WGS sequence"/>
</dbReference>
<comment type="caution">
    <text evidence="1">The sequence shown here is derived from an EMBL/GenBank/DDBJ whole genome shotgun (WGS) entry which is preliminary data.</text>
</comment>
<dbReference type="EMBL" id="BQNB010009318">
    <property type="protein sequence ID" value="GJS61822.1"/>
    <property type="molecule type" value="Genomic_DNA"/>
</dbReference>
<sequence length="139" mass="15103">MNGVISGRDVVNVVAIHSVLIGGGVTSEEGLGYENSVKGAITGGVDVTVLMILWTRKEIDPQSISESSDFSWRDIEPEMTSWIVFDDNFVLLLASGLLAYASGSGPIQSLSCFFQGLIQDMLTLYVTRRRVNFTLNLSP</sequence>
<evidence type="ECO:0000313" key="2">
    <source>
        <dbReference type="Proteomes" id="UP001151760"/>
    </source>
</evidence>
<keyword evidence="2" id="KW-1185">Reference proteome</keyword>
<evidence type="ECO:0000313" key="1">
    <source>
        <dbReference type="EMBL" id="GJS61822.1"/>
    </source>
</evidence>
<accession>A0ABQ4X9N8</accession>
<reference evidence="1" key="1">
    <citation type="journal article" date="2022" name="Int. J. Mol. Sci.">
        <title>Draft Genome of Tanacetum Coccineum: Genomic Comparison of Closely Related Tanacetum-Family Plants.</title>
        <authorList>
            <person name="Yamashiro T."/>
            <person name="Shiraishi A."/>
            <person name="Nakayama K."/>
            <person name="Satake H."/>
        </authorList>
    </citation>
    <scope>NUCLEOTIDE SEQUENCE</scope>
</reference>
<gene>
    <name evidence="1" type="ORF">Tco_0656606</name>
</gene>